<dbReference type="PANTHER" id="PTHR44281:SF2">
    <property type="entry name" value="SPINDLE ASSEMBLY ABNORMAL PROTEIN 6 HOMOLOG"/>
    <property type="match status" value="1"/>
</dbReference>
<evidence type="ECO:0000256" key="5">
    <source>
        <dbReference type="ARBA" id="ARBA00023306"/>
    </source>
</evidence>
<evidence type="ECO:0000256" key="2">
    <source>
        <dbReference type="ARBA" id="ARBA00022490"/>
    </source>
</evidence>
<keyword evidence="4" id="KW-0206">Cytoskeleton</keyword>
<dbReference type="EMBL" id="JYDH01000001">
    <property type="protein sequence ID" value="KRY43411.1"/>
    <property type="molecule type" value="Genomic_DNA"/>
</dbReference>
<name>A0A0V1C3T5_TRISP</name>
<feature type="region of interest" description="Disordered" evidence="7">
    <location>
        <begin position="521"/>
        <end position="552"/>
    </location>
</feature>
<dbReference type="AlphaFoldDB" id="A0A0V1C3T5"/>
<dbReference type="PANTHER" id="PTHR44281">
    <property type="entry name" value="SPINDLE ASSEMBLY ABNORMAL PROTEIN 6 HOMOLOG"/>
    <property type="match status" value="1"/>
</dbReference>
<evidence type="ECO:0000256" key="8">
    <source>
        <dbReference type="SAM" id="Phobius"/>
    </source>
</evidence>
<feature type="coiled-coil region" evidence="6">
    <location>
        <begin position="435"/>
        <end position="483"/>
    </location>
</feature>
<keyword evidence="5" id="KW-0131">Cell cycle</keyword>
<feature type="coiled-coil region" evidence="6">
    <location>
        <begin position="238"/>
        <end position="385"/>
    </location>
</feature>
<accession>A0A0V1C3T5</accession>
<feature type="domain" description="Spindle assembly abnormal protein 6 N-terminal" evidence="9">
    <location>
        <begin position="67"/>
        <end position="181"/>
    </location>
</feature>
<proteinExistence type="predicted"/>
<keyword evidence="11" id="KW-1185">Reference proteome</keyword>
<dbReference type="STRING" id="6334.A0A0V1C3T5"/>
<reference evidence="10 11" key="1">
    <citation type="submission" date="2015-01" db="EMBL/GenBank/DDBJ databases">
        <title>Evolution of Trichinella species and genotypes.</title>
        <authorList>
            <person name="Korhonen P.K."/>
            <person name="Edoardo P."/>
            <person name="Giuseppe L.R."/>
            <person name="Gasser R.B."/>
        </authorList>
    </citation>
    <scope>NUCLEOTIDE SEQUENCE [LARGE SCALE GENOMIC DNA]</scope>
    <source>
        <strain evidence="10">ISS3</strain>
    </source>
</reference>
<evidence type="ECO:0000256" key="3">
    <source>
        <dbReference type="ARBA" id="ARBA00023054"/>
    </source>
</evidence>
<keyword evidence="8" id="KW-0812">Transmembrane</keyword>
<evidence type="ECO:0000256" key="7">
    <source>
        <dbReference type="SAM" id="MobiDB-lite"/>
    </source>
</evidence>
<dbReference type="InterPro" id="IPR038558">
    <property type="entry name" value="SAS-6_N_sf"/>
</dbReference>
<dbReference type="Pfam" id="PF16531">
    <property type="entry name" value="SAS-6_N"/>
    <property type="match status" value="1"/>
</dbReference>
<evidence type="ECO:0000313" key="10">
    <source>
        <dbReference type="EMBL" id="KRY43411.1"/>
    </source>
</evidence>
<keyword evidence="3 6" id="KW-0175">Coiled coil</keyword>
<feature type="compositionally biased region" description="Basic and acidic residues" evidence="7">
    <location>
        <begin position="525"/>
        <end position="536"/>
    </location>
</feature>
<dbReference type="InterPro" id="IPR032396">
    <property type="entry name" value="SAS-6_N"/>
</dbReference>
<keyword evidence="8" id="KW-0472">Membrane</keyword>
<evidence type="ECO:0000256" key="4">
    <source>
        <dbReference type="ARBA" id="ARBA00023212"/>
    </source>
</evidence>
<dbReference type="OrthoDB" id="49058at2759"/>
<dbReference type="GO" id="GO:0005813">
    <property type="term" value="C:centrosome"/>
    <property type="evidence" value="ECO:0007669"/>
    <property type="project" value="UniProtKB-SubCell"/>
</dbReference>
<feature type="transmembrane region" description="Helical" evidence="8">
    <location>
        <begin position="32"/>
        <end position="53"/>
    </location>
</feature>
<evidence type="ECO:0000256" key="1">
    <source>
        <dbReference type="ARBA" id="ARBA00004300"/>
    </source>
</evidence>
<gene>
    <name evidence="10" type="primary">sas6</name>
    <name evidence="10" type="ORF">T01_587</name>
</gene>
<sequence>MCRAVFEEIANLYCSIAPKDVISSGFFVKWTIYLNNILLEIVKFPFVVFFISYRKASIHFMIKMVPFEPISENSPKGLCIELSRDDDPLFLYTSSIFEDDFQHIKEQQNLLISFDAFPNKLIELLECALFEDSKPEPKYVLNFYCTSSDFPHWNGTRKSEFQAMIEIAESNQFKHLVHIALIFEVANQNLLQKHLCSLVSSLKKEKCRMNEHLFELEAQLNKQKLRNDEIVAIHGKEIVELEEKFQIEKDELRRNQQEERRCLQEKLQDVSSTNEELRKNLRLVEIKLKEARQREEQNTQELQRLKISLQNSGREVVELEKMRNQLETHLRIVEEDVSEKEAELERWDNNFKELLNRNMNLEETLEQQRTALDALRQQYDDQCEQTKKGVEIIRKMKDGSAFFKKKATATANIVRQQERELQTTKSLIGDIKADQVKMREINEMLQKKLEEKEEEIKKLQESVTDYQGQLQAKEDMIRLLNRNFMNVASGRSLNTMHNTGISNLPYTPVLDAPISTLRSNVNMKGQDRNPHLDPKYLEPNVPELPKTQNNPL</sequence>
<keyword evidence="8" id="KW-1133">Transmembrane helix</keyword>
<dbReference type="Gene3D" id="2.170.210.20">
    <property type="entry name" value="Spindle assembly abnormal protein 6, N-terminal domain"/>
    <property type="match status" value="1"/>
</dbReference>
<protein>
    <submittedName>
        <fullName evidence="10">Spindle assembly abnormal protein 6-like protein</fullName>
    </submittedName>
</protein>
<keyword evidence="2" id="KW-0963">Cytoplasm</keyword>
<dbReference type="CDD" id="cd10142">
    <property type="entry name" value="HD_SAS6_N"/>
    <property type="match status" value="1"/>
</dbReference>
<dbReference type="InParanoid" id="A0A0V1C3T5"/>
<evidence type="ECO:0000256" key="6">
    <source>
        <dbReference type="SAM" id="Coils"/>
    </source>
</evidence>
<evidence type="ECO:0000313" key="11">
    <source>
        <dbReference type="Proteomes" id="UP000054776"/>
    </source>
</evidence>
<evidence type="ECO:0000259" key="9">
    <source>
        <dbReference type="Pfam" id="PF16531"/>
    </source>
</evidence>
<comment type="caution">
    <text evidence="10">The sequence shown here is derived from an EMBL/GenBank/DDBJ whole genome shotgun (WGS) entry which is preliminary data.</text>
</comment>
<dbReference type="Proteomes" id="UP000054776">
    <property type="component" value="Unassembled WGS sequence"/>
</dbReference>
<organism evidence="10 11">
    <name type="scientific">Trichinella spiralis</name>
    <name type="common">Trichina worm</name>
    <dbReference type="NCBI Taxonomy" id="6334"/>
    <lineage>
        <taxon>Eukaryota</taxon>
        <taxon>Metazoa</taxon>
        <taxon>Ecdysozoa</taxon>
        <taxon>Nematoda</taxon>
        <taxon>Enoplea</taxon>
        <taxon>Dorylaimia</taxon>
        <taxon>Trichinellida</taxon>
        <taxon>Trichinellidae</taxon>
        <taxon>Trichinella</taxon>
    </lineage>
</organism>
<comment type="subcellular location">
    <subcellularLocation>
        <location evidence="1">Cytoplasm</location>
        <location evidence="1">Cytoskeleton</location>
        <location evidence="1">Microtubule organizing center</location>
        <location evidence="1">Centrosome</location>
    </subcellularLocation>
</comment>